<evidence type="ECO:0008006" key="4">
    <source>
        <dbReference type="Google" id="ProtNLM"/>
    </source>
</evidence>
<feature type="transmembrane region" description="Helical" evidence="1">
    <location>
        <begin position="256"/>
        <end position="278"/>
    </location>
</feature>
<evidence type="ECO:0000313" key="3">
    <source>
        <dbReference type="Proteomes" id="UP000319516"/>
    </source>
</evidence>
<feature type="transmembrane region" description="Helical" evidence="1">
    <location>
        <begin position="75"/>
        <end position="96"/>
    </location>
</feature>
<name>A0A542YR37_9MICO</name>
<proteinExistence type="predicted"/>
<dbReference type="AlphaFoldDB" id="A0A542YR37"/>
<dbReference type="PANTHER" id="PTHR38457:SF1">
    <property type="entry name" value="REGULATOR ABRB-RELATED"/>
    <property type="match status" value="1"/>
</dbReference>
<dbReference type="EMBL" id="VFOP01000001">
    <property type="protein sequence ID" value="TQL50550.1"/>
    <property type="molecule type" value="Genomic_DNA"/>
</dbReference>
<dbReference type="GO" id="GO:0016020">
    <property type="term" value="C:membrane"/>
    <property type="evidence" value="ECO:0007669"/>
    <property type="project" value="InterPro"/>
</dbReference>
<comment type="caution">
    <text evidence="2">The sequence shown here is derived from an EMBL/GenBank/DDBJ whole genome shotgun (WGS) entry which is preliminary data.</text>
</comment>
<sequence length="346" mass="34878">MLLAGLVAVTAVGLGAAGLPSPDLFAGLVVGLAYALLARDELRLPGWTGTAAQGVIGVVMGTLVQPDTLRPLAGYWLPVTFITLATLLLTVLAGLLLARFTTLGRTTAIFGMIAGGASGIVAISDELGADGRYVAVLQYLRLLLIVVLMPVAVVVIFGTDGRQGDLGAGSGPAGPWPVAVLGVIVLAVVGTWVARVLRVPAPSLLGPMVLAAALTAAGIEVVPSVPVLLTSAAFAVVGAEVGLRFTPETLRTLRRILPAGLFLIVSLIVLCGGLGVLLSVMTGLTPLDGYLATTPGGIFVVLAVAAGADANSTVVVAVQVLRMLVMLLAGPALARLLSGRDGGPDR</sequence>
<keyword evidence="1" id="KW-1133">Transmembrane helix</keyword>
<evidence type="ECO:0000313" key="2">
    <source>
        <dbReference type="EMBL" id="TQL50550.1"/>
    </source>
</evidence>
<organism evidence="2 3">
    <name type="scientific">Ornithinicoccus hortensis</name>
    <dbReference type="NCBI Taxonomy" id="82346"/>
    <lineage>
        <taxon>Bacteria</taxon>
        <taxon>Bacillati</taxon>
        <taxon>Actinomycetota</taxon>
        <taxon>Actinomycetes</taxon>
        <taxon>Micrococcales</taxon>
        <taxon>Intrasporangiaceae</taxon>
        <taxon>Ornithinicoccus</taxon>
    </lineage>
</organism>
<dbReference type="RefSeq" id="WP_211350575.1">
    <property type="nucleotide sequence ID" value="NZ_BAAAIK010000002.1"/>
</dbReference>
<keyword evidence="1" id="KW-0812">Transmembrane</keyword>
<dbReference type="Proteomes" id="UP000319516">
    <property type="component" value="Unassembled WGS sequence"/>
</dbReference>
<accession>A0A542YR37</accession>
<keyword evidence="3" id="KW-1185">Reference proteome</keyword>
<dbReference type="InterPro" id="IPR017516">
    <property type="entry name" value="AbrB_dup"/>
</dbReference>
<feature type="transmembrane region" description="Helical" evidence="1">
    <location>
        <begin position="178"/>
        <end position="197"/>
    </location>
</feature>
<dbReference type="Pfam" id="PF05145">
    <property type="entry name" value="AbrB"/>
    <property type="match status" value="1"/>
</dbReference>
<reference evidence="2 3" key="1">
    <citation type="submission" date="2019-06" db="EMBL/GenBank/DDBJ databases">
        <title>Sequencing the genomes of 1000 actinobacteria strains.</title>
        <authorList>
            <person name="Klenk H.-P."/>
        </authorList>
    </citation>
    <scope>NUCLEOTIDE SEQUENCE [LARGE SCALE GENOMIC DNA]</scope>
    <source>
        <strain evidence="2 3">DSM 12335</strain>
    </source>
</reference>
<protein>
    <recommendedName>
        <fullName evidence="4">AbrB family transcriptional regulator</fullName>
    </recommendedName>
</protein>
<keyword evidence="1" id="KW-0472">Membrane</keyword>
<dbReference type="PIRSF" id="PIRSF038991">
    <property type="entry name" value="Protein_AbrB"/>
    <property type="match status" value="1"/>
</dbReference>
<feature type="transmembrane region" description="Helical" evidence="1">
    <location>
        <begin position="209"/>
        <end position="236"/>
    </location>
</feature>
<dbReference type="PANTHER" id="PTHR38457">
    <property type="entry name" value="REGULATOR ABRB-RELATED"/>
    <property type="match status" value="1"/>
</dbReference>
<feature type="transmembrane region" description="Helical" evidence="1">
    <location>
        <begin position="139"/>
        <end position="158"/>
    </location>
</feature>
<feature type="transmembrane region" description="Helical" evidence="1">
    <location>
        <begin position="290"/>
        <end position="308"/>
    </location>
</feature>
<dbReference type="InterPro" id="IPR007820">
    <property type="entry name" value="AbrB_fam"/>
</dbReference>
<feature type="transmembrane region" description="Helical" evidence="1">
    <location>
        <begin position="42"/>
        <end position="63"/>
    </location>
</feature>
<dbReference type="GO" id="GO:0010468">
    <property type="term" value="P:regulation of gene expression"/>
    <property type="evidence" value="ECO:0007669"/>
    <property type="project" value="InterPro"/>
</dbReference>
<dbReference type="NCBIfam" id="TIGR03082">
    <property type="entry name" value="Gneg_AbrB_dup"/>
    <property type="match status" value="2"/>
</dbReference>
<evidence type="ECO:0000256" key="1">
    <source>
        <dbReference type="SAM" id="Phobius"/>
    </source>
</evidence>
<gene>
    <name evidence="2" type="ORF">FB467_1661</name>
</gene>